<dbReference type="EMBL" id="BAAAPB010000004">
    <property type="protein sequence ID" value="GAA1969562.1"/>
    <property type="molecule type" value="Genomic_DNA"/>
</dbReference>
<feature type="region of interest" description="Disordered" evidence="1">
    <location>
        <begin position="59"/>
        <end position="92"/>
    </location>
</feature>
<proteinExistence type="predicted"/>
<evidence type="ECO:0000256" key="1">
    <source>
        <dbReference type="SAM" id="MobiDB-lite"/>
    </source>
</evidence>
<name>A0ABN2RIW5_9ACTN</name>
<keyword evidence="2" id="KW-0472">Membrane</keyword>
<reference evidence="3 4" key="1">
    <citation type="journal article" date="2019" name="Int. J. Syst. Evol. Microbiol.">
        <title>The Global Catalogue of Microorganisms (GCM) 10K type strain sequencing project: providing services to taxonomists for standard genome sequencing and annotation.</title>
        <authorList>
            <consortium name="The Broad Institute Genomics Platform"/>
            <consortium name="The Broad Institute Genome Sequencing Center for Infectious Disease"/>
            <person name="Wu L."/>
            <person name="Ma J."/>
        </authorList>
    </citation>
    <scope>NUCLEOTIDE SEQUENCE [LARGE SCALE GENOMIC DNA]</scope>
    <source>
        <strain evidence="3 4">JCM 15309</strain>
    </source>
</reference>
<keyword evidence="2" id="KW-1133">Transmembrane helix</keyword>
<protein>
    <submittedName>
        <fullName evidence="3">Uncharacterized protein</fullName>
    </submittedName>
</protein>
<accession>A0ABN2RIW5</accession>
<comment type="caution">
    <text evidence="3">The sequence shown here is derived from an EMBL/GenBank/DDBJ whole genome shotgun (WGS) entry which is preliminary data.</text>
</comment>
<organism evidence="3 4">
    <name type="scientific">Nocardioides panacihumi</name>
    <dbReference type="NCBI Taxonomy" id="400774"/>
    <lineage>
        <taxon>Bacteria</taxon>
        <taxon>Bacillati</taxon>
        <taxon>Actinomycetota</taxon>
        <taxon>Actinomycetes</taxon>
        <taxon>Propionibacteriales</taxon>
        <taxon>Nocardioidaceae</taxon>
        <taxon>Nocardioides</taxon>
    </lineage>
</organism>
<keyword evidence="2" id="KW-0812">Transmembrane</keyword>
<evidence type="ECO:0000313" key="4">
    <source>
        <dbReference type="Proteomes" id="UP001500571"/>
    </source>
</evidence>
<gene>
    <name evidence="3" type="ORF">GCM10009798_32710</name>
</gene>
<sequence>MPSHAGGTVPTAGRAVADAVAAADDGGRVVGGVDPLVVGVAVTVVVTVTVGVLGPAVVGSEEQPATSASTASATHSETPRAALSSLTPPTVD</sequence>
<evidence type="ECO:0000313" key="3">
    <source>
        <dbReference type="EMBL" id="GAA1969562.1"/>
    </source>
</evidence>
<dbReference type="Proteomes" id="UP001500571">
    <property type="component" value="Unassembled WGS sequence"/>
</dbReference>
<evidence type="ECO:0000256" key="2">
    <source>
        <dbReference type="SAM" id="Phobius"/>
    </source>
</evidence>
<feature type="transmembrane region" description="Helical" evidence="2">
    <location>
        <begin position="36"/>
        <end position="58"/>
    </location>
</feature>
<keyword evidence="4" id="KW-1185">Reference proteome</keyword>
<feature type="compositionally biased region" description="Low complexity" evidence="1">
    <location>
        <begin position="59"/>
        <end position="76"/>
    </location>
</feature>